<dbReference type="PANTHER" id="PTHR30529">
    <property type="entry name" value="CYTOCHROME B561"/>
    <property type="match status" value="1"/>
</dbReference>
<accession>A0A0K8QQF1</accession>
<evidence type="ECO:0000256" key="12">
    <source>
        <dbReference type="ARBA" id="ARBA00037975"/>
    </source>
</evidence>
<gene>
    <name evidence="15" type="ORF">MBSD_n2430</name>
</gene>
<comment type="cofactor">
    <cofactor evidence="1">
        <name>heme b</name>
        <dbReference type="ChEBI" id="CHEBI:60344"/>
    </cofactor>
</comment>
<keyword evidence="8" id="KW-0249">Electron transport</keyword>
<keyword evidence="16" id="KW-1185">Reference proteome</keyword>
<evidence type="ECO:0000256" key="4">
    <source>
        <dbReference type="ARBA" id="ARBA00022475"/>
    </source>
</evidence>
<feature type="transmembrane region" description="Helical" evidence="13">
    <location>
        <begin position="147"/>
        <end position="164"/>
    </location>
</feature>
<feature type="transmembrane region" description="Helical" evidence="13">
    <location>
        <begin position="88"/>
        <end position="110"/>
    </location>
</feature>
<evidence type="ECO:0000256" key="10">
    <source>
        <dbReference type="ARBA" id="ARBA00023004"/>
    </source>
</evidence>
<keyword evidence="11 13" id="KW-0472">Membrane</keyword>
<evidence type="ECO:0000256" key="3">
    <source>
        <dbReference type="ARBA" id="ARBA00022448"/>
    </source>
</evidence>
<dbReference type="GO" id="GO:0046872">
    <property type="term" value="F:metal ion binding"/>
    <property type="evidence" value="ECO:0007669"/>
    <property type="project" value="UniProtKB-KW"/>
</dbReference>
<feature type="transmembrane region" description="Helical" evidence="13">
    <location>
        <begin position="21"/>
        <end position="43"/>
    </location>
</feature>
<dbReference type="InterPro" id="IPR052168">
    <property type="entry name" value="Cytochrome_b561_oxidase"/>
</dbReference>
<evidence type="ECO:0000256" key="2">
    <source>
        <dbReference type="ARBA" id="ARBA00004651"/>
    </source>
</evidence>
<organism evidence="15">
    <name type="scientific">Mizugakiibacter sediminis</name>
    <dbReference type="NCBI Taxonomy" id="1475481"/>
    <lineage>
        <taxon>Bacteria</taxon>
        <taxon>Pseudomonadati</taxon>
        <taxon>Pseudomonadota</taxon>
        <taxon>Gammaproteobacteria</taxon>
        <taxon>Lysobacterales</taxon>
        <taxon>Rhodanobacteraceae</taxon>
        <taxon>Mizugakiibacter</taxon>
    </lineage>
</organism>
<dbReference type="GO" id="GO:0020037">
    <property type="term" value="F:heme binding"/>
    <property type="evidence" value="ECO:0007669"/>
    <property type="project" value="TreeGrafter"/>
</dbReference>
<evidence type="ECO:0000256" key="6">
    <source>
        <dbReference type="ARBA" id="ARBA00022692"/>
    </source>
</evidence>
<dbReference type="OrthoDB" id="8589936at2"/>
<dbReference type="GO" id="GO:0022904">
    <property type="term" value="P:respiratory electron transport chain"/>
    <property type="evidence" value="ECO:0007669"/>
    <property type="project" value="InterPro"/>
</dbReference>
<keyword evidence="10" id="KW-0408">Iron</keyword>
<protein>
    <submittedName>
        <fullName evidence="15">Cytochrome B561</fullName>
    </submittedName>
</protein>
<dbReference type="GO" id="GO:0009055">
    <property type="term" value="F:electron transfer activity"/>
    <property type="evidence" value="ECO:0007669"/>
    <property type="project" value="InterPro"/>
</dbReference>
<dbReference type="Gene3D" id="1.20.950.20">
    <property type="entry name" value="Transmembrane di-heme cytochromes, Chain C"/>
    <property type="match status" value="1"/>
</dbReference>
<dbReference type="RefSeq" id="WP_062537670.1">
    <property type="nucleotide sequence ID" value="NZ_DF970243.1"/>
</dbReference>
<proteinExistence type="inferred from homology"/>
<keyword evidence="3" id="KW-0813">Transport</keyword>
<keyword evidence="9 13" id="KW-1133">Transmembrane helix</keyword>
<keyword evidence="6 13" id="KW-0812">Transmembrane</keyword>
<evidence type="ECO:0000256" key="9">
    <source>
        <dbReference type="ARBA" id="ARBA00022989"/>
    </source>
</evidence>
<evidence type="ECO:0000256" key="1">
    <source>
        <dbReference type="ARBA" id="ARBA00001970"/>
    </source>
</evidence>
<dbReference type="AlphaFoldDB" id="A0A0K8QQF1"/>
<dbReference type="PANTHER" id="PTHR30529:SF7">
    <property type="entry name" value="CYTOCHROME B561 BACTERIAL_NI-HYDROGENASE DOMAIN-CONTAINING PROTEIN"/>
    <property type="match status" value="1"/>
</dbReference>
<name>A0A0K8QQF1_9GAMM</name>
<evidence type="ECO:0000256" key="7">
    <source>
        <dbReference type="ARBA" id="ARBA00022723"/>
    </source>
</evidence>
<evidence type="ECO:0000256" key="11">
    <source>
        <dbReference type="ARBA" id="ARBA00023136"/>
    </source>
</evidence>
<dbReference type="SUPFAM" id="SSF81342">
    <property type="entry name" value="Transmembrane di-heme cytochromes"/>
    <property type="match status" value="1"/>
</dbReference>
<evidence type="ECO:0000313" key="16">
    <source>
        <dbReference type="Proteomes" id="UP000253740"/>
    </source>
</evidence>
<keyword evidence="7" id="KW-0479">Metal-binding</keyword>
<dbReference type="Proteomes" id="UP000253740">
    <property type="component" value="Unassembled WGS sequence"/>
</dbReference>
<dbReference type="EMBL" id="DF970243">
    <property type="protein sequence ID" value="GAP67114.1"/>
    <property type="molecule type" value="Genomic_DNA"/>
</dbReference>
<keyword evidence="5" id="KW-0349">Heme</keyword>
<evidence type="ECO:0000256" key="5">
    <source>
        <dbReference type="ARBA" id="ARBA00022617"/>
    </source>
</evidence>
<comment type="similarity">
    <text evidence="12">Belongs to the cytochrome b561 family.</text>
</comment>
<reference evidence="15" key="1">
    <citation type="submission" date="2015-08" db="EMBL/GenBank/DDBJ databases">
        <title>Complete DNA Sequence of Pseudomonas syringae pv. actinidiae, the Causal Agent of Kiwifruit Canker Disease.</title>
        <authorList>
            <person name="Rikkerink E.H.A."/>
            <person name="Fineran P.C."/>
        </authorList>
    </citation>
    <scope>NUCLEOTIDE SEQUENCE</scope>
    <source>
        <strain evidence="15">SkMP5</strain>
    </source>
</reference>
<evidence type="ECO:0000256" key="8">
    <source>
        <dbReference type="ARBA" id="ARBA00022982"/>
    </source>
</evidence>
<keyword evidence="4" id="KW-1003">Cell membrane</keyword>
<sequence length="195" mass="21108">MPLRSSDARWGALAQFFHWTVALLIVAQGAIGLAMVAMAPTVAKVKVYALHKSIGLTVLALALLRLAWRAADRRPADPPAMPRRQALAARAVHAALYVLILAIPLSGWLFNSAANFPLSWFGLVHVPSLTGGADPALKAFARAAHETLFWILVAVLAAHVGAALKHHYVDRDAVLARMLPWRTRRRPVPSGDSAR</sequence>
<dbReference type="GO" id="GO:0005886">
    <property type="term" value="C:plasma membrane"/>
    <property type="evidence" value="ECO:0007669"/>
    <property type="project" value="UniProtKB-SubCell"/>
</dbReference>
<feature type="transmembrane region" description="Helical" evidence="13">
    <location>
        <begin position="49"/>
        <end position="68"/>
    </location>
</feature>
<evidence type="ECO:0000256" key="13">
    <source>
        <dbReference type="SAM" id="Phobius"/>
    </source>
</evidence>
<feature type="domain" description="Cytochrome b561 bacterial/Ni-hydrogenase" evidence="14">
    <location>
        <begin position="9"/>
        <end position="180"/>
    </location>
</feature>
<evidence type="ECO:0000313" key="15">
    <source>
        <dbReference type="EMBL" id="GAP67114.1"/>
    </source>
</evidence>
<dbReference type="InterPro" id="IPR016174">
    <property type="entry name" value="Di-haem_cyt_TM"/>
</dbReference>
<comment type="subcellular location">
    <subcellularLocation>
        <location evidence="2">Cell membrane</location>
        <topology evidence="2">Multi-pass membrane protein</topology>
    </subcellularLocation>
</comment>
<dbReference type="Pfam" id="PF01292">
    <property type="entry name" value="Ni_hydr_CYTB"/>
    <property type="match status" value="1"/>
</dbReference>
<dbReference type="InterPro" id="IPR011577">
    <property type="entry name" value="Cyt_b561_bac/Ni-Hgenase"/>
</dbReference>
<evidence type="ECO:0000259" key="14">
    <source>
        <dbReference type="Pfam" id="PF01292"/>
    </source>
</evidence>
<dbReference type="STRING" id="1475481.GCA_000953855_02479"/>